<name>A0ACA9Y3P4_9ASCO</name>
<keyword evidence="2" id="KW-1185">Reference proteome</keyword>
<dbReference type="Proteomes" id="UP001152531">
    <property type="component" value="Unassembled WGS sequence"/>
</dbReference>
<evidence type="ECO:0000313" key="1">
    <source>
        <dbReference type="EMBL" id="CAH6719589.1"/>
    </source>
</evidence>
<comment type="caution">
    <text evidence="1">The sequence shown here is derived from an EMBL/GenBank/DDBJ whole genome shotgun (WGS) entry which is preliminary data.</text>
</comment>
<sequence length="192" mass="22734">MSQFRVFVMKRDELLSQLGDPLPLPYQVNGKPNSSNHSRTNSHDINIENFIKLRPKPIKRDIFNSLELKLRDLNTIGLNHDDIDVLKNIESDLHETIGKYSADPNISEYQHTIRQFDETKEFNAKEFNDLEDEVTNELLQAPPQSEIFQELNRWQSRELSRKIQIIILCTMLFLLFSYFVSDFKYGYCYYFC</sequence>
<accession>A0ACA9Y3P4</accession>
<dbReference type="EMBL" id="CALSDN010000002">
    <property type="protein sequence ID" value="CAH6719589.1"/>
    <property type="molecule type" value="Genomic_DNA"/>
</dbReference>
<protein>
    <submittedName>
        <fullName evidence="1">Uncharacterized protein</fullName>
    </submittedName>
</protein>
<organism evidence="1 2">
    <name type="scientific">[Candida] jaroonii</name>
    <dbReference type="NCBI Taxonomy" id="467808"/>
    <lineage>
        <taxon>Eukaryota</taxon>
        <taxon>Fungi</taxon>
        <taxon>Dikarya</taxon>
        <taxon>Ascomycota</taxon>
        <taxon>Saccharomycotina</taxon>
        <taxon>Pichiomycetes</taxon>
        <taxon>Debaryomycetaceae</taxon>
        <taxon>Yamadazyma</taxon>
    </lineage>
</organism>
<proteinExistence type="predicted"/>
<evidence type="ECO:0000313" key="2">
    <source>
        <dbReference type="Proteomes" id="UP001152531"/>
    </source>
</evidence>
<gene>
    <name evidence="1" type="ORF">CLIB1444_02S12046</name>
</gene>
<reference evidence="1" key="1">
    <citation type="submission" date="2022-06" db="EMBL/GenBank/DDBJ databases">
        <authorList>
            <person name="Legras J.-L."/>
            <person name="Devillers H."/>
            <person name="Grondin C."/>
        </authorList>
    </citation>
    <scope>NUCLEOTIDE SEQUENCE</scope>
    <source>
        <strain evidence="1">CLIB 1444</strain>
    </source>
</reference>